<accession>A0ACD4DCE1</accession>
<sequence length="551" mass="59719">MTRSGTILISSGGTWTKVTGMTVRAGFPDTVIVNDALVMNEAGAGTVRWQQSFLASSDLKARVVKNGTEVIGSPTTSTATGEVFNVPVLAGDTLELQISNTGYLGLYASGWLEYVQTTQNHPASSDPEIGWYTGASAGLGRGIDADAVDIGFDVEALVGKQAPIEASRPVVWSTSADMYVGQKYDIGAEVDWEIPISADLDVIRKVEAPSQLWEDIALTFHTVDGRNLGQLVCQQLSEVRWARERNEVSGLTATVSPQADPELLEDLRPWVHWVSAWDGLHCVWQGPIQQIRIGRQTATITAKDPSTFMWRTRSPISKTWSMTDPTSIAAGLIQAMNELHRIPGEPIVLPRVTEAFTYTATSDSRMLHQMMDDLAKLGLAWTVVSGRFILGEFGTDPVAQLDECDFLVEIERLRDGTSTFNDVRVQGQNWAQTAVAPLAGLRLQTLVSMDDLFGVSNIQKATRLYANEVSAIRDSLVVPSGASLHPQAPISVDDLVPGKCVRVTASGVVELMMIDQVQVVASSSSYDTQLTLVAVQNTEDVSELVQEGRVG</sequence>
<gene>
    <name evidence="1" type="ORF">OED52_13600</name>
</gene>
<proteinExistence type="predicted"/>
<evidence type="ECO:0000313" key="2">
    <source>
        <dbReference type="Proteomes" id="UP001156484"/>
    </source>
</evidence>
<protein>
    <submittedName>
        <fullName evidence="1">Uncharacterized protein</fullName>
    </submittedName>
</protein>
<name>A0ACD4DCE1_9NOCA</name>
<dbReference type="EMBL" id="CP107551">
    <property type="protein sequence ID" value="UYP17706.1"/>
    <property type="molecule type" value="Genomic_DNA"/>
</dbReference>
<keyword evidence="2" id="KW-1185">Reference proteome</keyword>
<dbReference type="Proteomes" id="UP001156484">
    <property type="component" value="Chromosome"/>
</dbReference>
<reference evidence="1" key="1">
    <citation type="submission" date="2022-10" db="EMBL/GenBank/DDBJ databases">
        <title>Rhodococcus ferula Z13 complete genome.</title>
        <authorList>
            <person name="Long X."/>
            <person name="Zang M."/>
        </authorList>
    </citation>
    <scope>NUCLEOTIDE SEQUENCE</scope>
    <source>
        <strain evidence="1">Z13</strain>
    </source>
</reference>
<evidence type="ECO:0000313" key="1">
    <source>
        <dbReference type="EMBL" id="UYP17706.1"/>
    </source>
</evidence>
<organism evidence="1 2">
    <name type="scientific">Rhodococcus sacchari</name>
    <dbReference type="NCBI Taxonomy" id="2962047"/>
    <lineage>
        <taxon>Bacteria</taxon>
        <taxon>Bacillati</taxon>
        <taxon>Actinomycetota</taxon>
        <taxon>Actinomycetes</taxon>
        <taxon>Mycobacteriales</taxon>
        <taxon>Nocardiaceae</taxon>
        <taxon>Rhodococcus</taxon>
    </lineage>
</organism>